<dbReference type="Pfam" id="PF10503">
    <property type="entry name" value="Esterase_PHB"/>
    <property type="match status" value="1"/>
</dbReference>
<dbReference type="InterPro" id="IPR029058">
    <property type="entry name" value="AB_hydrolase_fold"/>
</dbReference>
<keyword evidence="2" id="KW-0378">Hydrolase</keyword>
<proteinExistence type="predicted"/>
<keyword evidence="4" id="KW-1185">Reference proteome</keyword>
<name>A0A7V7PPX7_9HYPH</name>
<dbReference type="PANTHER" id="PTHR43037">
    <property type="entry name" value="UNNAMED PRODUCT-RELATED"/>
    <property type="match status" value="1"/>
</dbReference>
<gene>
    <name evidence="3" type="ORF">F6X38_09820</name>
</gene>
<evidence type="ECO:0000256" key="1">
    <source>
        <dbReference type="ARBA" id="ARBA00022729"/>
    </source>
</evidence>
<protein>
    <submittedName>
        <fullName evidence="3">PHB depolymerase family esterase</fullName>
    </submittedName>
</protein>
<dbReference type="Proteomes" id="UP000432089">
    <property type="component" value="Unassembled WGS sequence"/>
</dbReference>
<evidence type="ECO:0000313" key="3">
    <source>
        <dbReference type="EMBL" id="KAB0680096.1"/>
    </source>
</evidence>
<dbReference type="NCBIfam" id="TIGR01840">
    <property type="entry name" value="esterase_phb"/>
    <property type="match status" value="1"/>
</dbReference>
<dbReference type="RefSeq" id="WP_150969551.1">
    <property type="nucleotide sequence ID" value="NZ_VZDO01000006.1"/>
</dbReference>
<dbReference type="PANTHER" id="PTHR43037:SF1">
    <property type="entry name" value="BLL1128 PROTEIN"/>
    <property type="match status" value="1"/>
</dbReference>
<dbReference type="InterPro" id="IPR050955">
    <property type="entry name" value="Plant_Biomass_Hydrol_Est"/>
</dbReference>
<reference evidence="3 4" key="1">
    <citation type="submission" date="2019-09" db="EMBL/GenBank/DDBJ databases">
        <title>YIM 132180 draft genome.</title>
        <authorList>
            <person name="Zhang K."/>
        </authorList>
    </citation>
    <scope>NUCLEOTIDE SEQUENCE [LARGE SCALE GENOMIC DNA]</scope>
    <source>
        <strain evidence="3 4">YIM 132180</strain>
    </source>
</reference>
<sequence length="378" mass="40310">MANRFSDLLQQTSKLRGPLPSAAIDRLQDFTNFGANPGALAARTYLPANLPPSAPLVVVLHGCTQTAIDYDHGSGWSRVADLGGFALLFPEQRRKNNPNLCFNWFVPGDIRRDAGEAASIRQMIAAMIERHLIDRERIFVTGLSAGGAMAAAMLATYPEVFAGGSIIAGLPYACAANVPQALKRMRGQGVPDAKQLADQLRQASGHQGRWPRVTVWHGMTDATVDPSNAEATLAQWRSVHGLGERPDRIETNAGISRWAWQAADGRDVLVSYTVAGMGHGTPLKISGVDSCGVAGPFMLDVGISSTCQDARSWELLDPAIAVDTGSLRENAGWSLAEGAGKPTPWRIDHLPPPRPANAAGSQIGGVIENALRKAGLMR</sequence>
<dbReference type="GO" id="GO:0016787">
    <property type="term" value="F:hydrolase activity"/>
    <property type="evidence" value="ECO:0007669"/>
    <property type="project" value="UniProtKB-KW"/>
</dbReference>
<accession>A0A7V7PPX7</accession>
<dbReference type="InterPro" id="IPR010126">
    <property type="entry name" value="Esterase_phb"/>
</dbReference>
<dbReference type="Gene3D" id="3.40.50.1820">
    <property type="entry name" value="alpha/beta hydrolase"/>
    <property type="match status" value="1"/>
</dbReference>
<dbReference type="AlphaFoldDB" id="A0A7V7PPX7"/>
<dbReference type="SUPFAM" id="SSF53474">
    <property type="entry name" value="alpha/beta-Hydrolases"/>
    <property type="match status" value="2"/>
</dbReference>
<comment type="caution">
    <text evidence="3">The sequence shown here is derived from an EMBL/GenBank/DDBJ whole genome shotgun (WGS) entry which is preliminary data.</text>
</comment>
<dbReference type="GO" id="GO:0005576">
    <property type="term" value="C:extracellular region"/>
    <property type="evidence" value="ECO:0007669"/>
    <property type="project" value="InterPro"/>
</dbReference>
<evidence type="ECO:0000313" key="4">
    <source>
        <dbReference type="Proteomes" id="UP000432089"/>
    </source>
</evidence>
<organism evidence="3 4">
    <name type="scientific">Plantimonas leprariae</name>
    <dbReference type="NCBI Taxonomy" id="2615207"/>
    <lineage>
        <taxon>Bacteria</taxon>
        <taxon>Pseudomonadati</taxon>
        <taxon>Pseudomonadota</taxon>
        <taxon>Alphaproteobacteria</taxon>
        <taxon>Hyphomicrobiales</taxon>
        <taxon>Aurantimonadaceae</taxon>
        <taxon>Plantimonas</taxon>
    </lineage>
</organism>
<keyword evidence="1" id="KW-0732">Signal</keyword>
<evidence type="ECO:0000256" key="2">
    <source>
        <dbReference type="ARBA" id="ARBA00022801"/>
    </source>
</evidence>
<dbReference type="EMBL" id="VZDO01000006">
    <property type="protein sequence ID" value="KAB0680096.1"/>
    <property type="molecule type" value="Genomic_DNA"/>
</dbReference>